<proteinExistence type="predicted"/>
<dbReference type="GeneID" id="68858721"/>
<feature type="domain" description="N-acetyltransferase" evidence="3">
    <location>
        <begin position="32"/>
        <end position="137"/>
    </location>
</feature>
<keyword evidence="5" id="KW-1185">Reference proteome</keyword>
<name>A0A897NXY2_9EURY</name>
<protein>
    <submittedName>
        <fullName evidence="4">Acetyltransferase (GNAT) family</fullName>
    </submittedName>
</protein>
<dbReference type="EMBL" id="CP064791">
    <property type="protein sequence ID" value="QSG15603.1"/>
    <property type="molecule type" value="Genomic_DNA"/>
</dbReference>
<evidence type="ECO:0000313" key="4">
    <source>
        <dbReference type="EMBL" id="QSG15603.1"/>
    </source>
</evidence>
<accession>A0A897NXY2</accession>
<keyword evidence="2" id="KW-0012">Acyltransferase</keyword>
<dbReference type="InterPro" id="IPR000182">
    <property type="entry name" value="GNAT_dom"/>
</dbReference>
<dbReference type="SUPFAM" id="SSF55729">
    <property type="entry name" value="Acyl-CoA N-acyltransferases (Nat)"/>
    <property type="match status" value="1"/>
</dbReference>
<evidence type="ECO:0000259" key="3">
    <source>
        <dbReference type="Pfam" id="PF13673"/>
    </source>
</evidence>
<organism evidence="4 5">
    <name type="scientific">Halapricum desulfuricans</name>
    <dbReference type="NCBI Taxonomy" id="2841257"/>
    <lineage>
        <taxon>Archaea</taxon>
        <taxon>Methanobacteriati</taxon>
        <taxon>Methanobacteriota</taxon>
        <taxon>Stenosarchaea group</taxon>
        <taxon>Halobacteria</taxon>
        <taxon>Halobacteriales</taxon>
        <taxon>Haloarculaceae</taxon>
        <taxon>Halapricum</taxon>
    </lineage>
</organism>
<keyword evidence="1 4" id="KW-0808">Transferase</keyword>
<dbReference type="Proteomes" id="UP000663292">
    <property type="component" value="Chromosome"/>
</dbReference>
<sequence length="152" mass="16547">MEVTIRRADADDAASLDVLRAQALKAAFQTDYDRKTVGELVATVDSELASRIDDDRYLVVVAETEITIVAYAVADRQDGELVTIVTSPDYQRSGFASAVLDRIETAVVDAGHETLSATVPDSALAFFQARGFDPVETTTWHDLPASRVRKSL</sequence>
<dbReference type="InterPro" id="IPR016181">
    <property type="entry name" value="Acyl_CoA_acyltransferase"/>
</dbReference>
<dbReference type="GO" id="GO:0016747">
    <property type="term" value="F:acyltransferase activity, transferring groups other than amino-acyl groups"/>
    <property type="evidence" value="ECO:0007669"/>
    <property type="project" value="InterPro"/>
</dbReference>
<dbReference type="PANTHER" id="PTHR43877">
    <property type="entry name" value="AMINOALKYLPHOSPHONATE N-ACETYLTRANSFERASE-RELATED-RELATED"/>
    <property type="match status" value="1"/>
</dbReference>
<reference evidence="4 5" key="1">
    <citation type="submission" date="2020-11" db="EMBL/GenBank/DDBJ databases">
        <title>Carbohydrate-dependent, anaerobic sulfur respiration: A novel catabolism in halophilic archaea.</title>
        <authorList>
            <person name="Sorokin D.Y."/>
            <person name="Messina E."/>
            <person name="Smedile F."/>
            <person name="La Cono V."/>
            <person name="Hallsworth J.E."/>
            <person name="Yakimov M.M."/>
        </authorList>
    </citation>
    <scope>NUCLEOTIDE SEQUENCE [LARGE SCALE GENOMIC DNA]</scope>
    <source>
        <strain evidence="4 5">HSR-Est</strain>
    </source>
</reference>
<evidence type="ECO:0000256" key="2">
    <source>
        <dbReference type="ARBA" id="ARBA00023315"/>
    </source>
</evidence>
<evidence type="ECO:0000256" key="1">
    <source>
        <dbReference type="ARBA" id="ARBA00022679"/>
    </source>
</evidence>
<dbReference type="PANTHER" id="PTHR43877:SF1">
    <property type="entry name" value="ACETYLTRANSFERASE"/>
    <property type="match status" value="1"/>
</dbReference>
<dbReference type="AlphaFoldDB" id="A0A897NXY2"/>
<dbReference type="RefSeq" id="WP_229120866.1">
    <property type="nucleotide sequence ID" value="NZ_CP064791.1"/>
</dbReference>
<evidence type="ECO:0000313" key="5">
    <source>
        <dbReference type="Proteomes" id="UP000663292"/>
    </source>
</evidence>
<dbReference type="InterPro" id="IPR050832">
    <property type="entry name" value="Bact_Acetyltransf"/>
</dbReference>
<dbReference type="Pfam" id="PF13673">
    <property type="entry name" value="Acetyltransf_10"/>
    <property type="match status" value="1"/>
</dbReference>
<gene>
    <name evidence="4" type="primary">wecD7</name>
    <name evidence="4" type="ORF">HSEST_2087</name>
</gene>
<dbReference type="Gene3D" id="3.40.630.30">
    <property type="match status" value="1"/>
</dbReference>